<dbReference type="EMBL" id="PDEQ01000001">
    <property type="protein sequence ID" value="PEN15224.1"/>
    <property type="molecule type" value="Genomic_DNA"/>
</dbReference>
<keyword evidence="10" id="KW-0963">Cytoplasm</keyword>
<dbReference type="RefSeq" id="WP_098074124.1">
    <property type="nucleotide sequence ID" value="NZ_PDEQ01000001.1"/>
</dbReference>
<keyword evidence="14" id="KW-1185">Reference proteome</keyword>
<feature type="domain" description="Glutamine amidotransferase" evidence="12">
    <location>
        <begin position="4"/>
        <end position="205"/>
    </location>
</feature>
<evidence type="ECO:0000256" key="10">
    <source>
        <dbReference type="HAMAP-Rule" id="MF_00278"/>
    </source>
</evidence>
<evidence type="ECO:0000313" key="14">
    <source>
        <dbReference type="Proteomes" id="UP000220102"/>
    </source>
</evidence>
<feature type="active site" evidence="10 11">
    <location>
        <position position="192"/>
    </location>
</feature>
<comment type="pathway">
    <text evidence="1 10">Amino-acid biosynthesis; L-histidine biosynthesis; L-histidine from 5-phospho-alpha-D-ribose 1-diphosphate: step 5/9.</text>
</comment>
<feature type="active site" description="Nucleophile" evidence="10 11">
    <location>
        <position position="79"/>
    </location>
</feature>
<evidence type="ECO:0000256" key="11">
    <source>
        <dbReference type="PIRSR" id="PIRSR000495-1"/>
    </source>
</evidence>
<dbReference type="Proteomes" id="UP000220102">
    <property type="component" value="Unassembled WGS sequence"/>
</dbReference>
<evidence type="ECO:0000256" key="6">
    <source>
        <dbReference type="ARBA" id="ARBA00023102"/>
    </source>
</evidence>
<dbReference type="Pfam" id="PF00117">
    <property type="entry name" value="GATase"/>
    <property type="match status" value="1"/>
</dbReference>
<accession>A0A2A8D2X9</accession>
<dbReference type="Gene3D" id="3.40.50.880">
    <property type="match status" value="1"/>
</dbReference>
<dbReference type="InterPro" id="IPR010139">
    <property type="entry name" value="Imidazole-glycPsynth_HisH"/>
</dbReference>
<proteinExistence type="inferred from homology"/>
<evidence type="ECO:0000256" key="5">
    <source>
        <dbReference type="ARBA" id="ARBA00022962"/>
    </source>
</evidence>
<organism evidence="13 14">
    <name type="scientific">Longibacter salinarum</name>
    <dbReference type="NCBI Taxonomy" id="1850348"/>
    <lineage>
        <taxon>Bacteria</taxon>
        <taxon>Pseudomonadati</taxon>
        <taxon>Rhodothermota</taxon>
        <taxon>Rhodothermia</taxon>
        <taxon>Rhodothermales</taxon>
        <taxon>Salisaetaceae</taxon>
        <taxon>Longibacter</taxon>
    </lineage>
</organism>
<dbReference type="InterPro" id="IPR017926">
    <property type="entry name" value="GATASE"/>
</dbReference>
<dbReference type="PANTHER" id="PTHR42701">
    <property type="entry name" value="IMIDAZOLE GLYCEROL PHOSPHATE SYNTHASE SUBUNIT HISH"/>
    <property type="match status" value="1"/>
</dbReference>
<sequence>MVTIVDYGIGNLRSVEKAFHAVGAEVLRTDDPDTIGQAERLVLPGVGAFGACINEIRSREVEEAIHHAIDGGVPFLGVCVGMQLLFQEGLEHGTHRGLGLLPGQVVHFHKAENGAAANLKVPHMGWNVLTPTRSSRLLDGLDEGGEPYVYFVHSYHAVADDEADVLATSTYGHTFPAVVQRDNVFGVQFHPEKSQYHGLRILENFTQL</sequence>
<keyword evidence="4 10" id="KW-0378">Hydrolase</keyword>
<dbReference type="UniPathway" id="UPA00031">
    <property type="reaction ID" value="UER00010"/>
</dbReference>
<keyword evidence="6 10" id="KW-0368">Histidine biosynthesis</keyword>
<evidence type="ECO:0000256" key="7">
    <source>
        <dbReference type="ARBA" id="ARBA00023239"/>
    </source>
</evidence>
<dbReference type="GO" id="GO:0005737">
    <property type="term" value="C:cytoplasm"/>
    <property type="evidence" value="ECO:0007669"/>
    <property type="project" value="UniProtKB-SubCell"/>
</dbReference>
<keyword evidence="7 10" id="KW-0456">Lyase</keyword>
<keyword evidence="5 10" id="KW-0315">Glutamine amidotransferase</keyword>
<comment type="caution">
    <text evidence="13">The sequence shown here is derived from an EMBL/GenBank/DDBJ whole genome shotgun (WGS) entry which is preliminary data.</text>
</comment>
<feature type="active site" evidence="10 11">
    <location>
        <position position="190"/>
    </location>
</feature>
<evidence type="ECO:0000259" key="12">
    <source>
        <dbReference type="Pfam" id="PF00117"/>
    </source>
</evidence>
<keyword evidence="3 10" id="KW-0028">Amino-acid biosynthesis</keyword>
<comment type="function">
    <text evidence="10">IGPS catalyzes the conversion of PRFAR and glutamine to IGP, AICAR and glutamate. The HisH subunit catalyzes the hydrolysis of glutamine to glutamate and ammonia as part of the synthesis of IGP and AICAR. The resulting ammonia molecule is channeled to the active site of HisF.</text>
</comment>
<dbReference type="NCBIfam" id="TIGR01855">
    <property type="entry name" value="IMP_synth_hisH"/>
    <property type="match status" value="1"/>
</dbReference>
<evidence type="ECO:0000256" key="1">
    <source>
        <dbReference type="ARBA" id="ARBA00005091"/>
    </source>
</evidence>
<dbReference type="SUPFAM" id="SSF52317">
    <property type="entry name" value="Class I glutamine amidotransferase-like"/>
    <property type="match status" value="1"/>
</dbReference>
<dbReference type="HAMAP" id="MF_00278">
    <property type="entry name" value="HisH"/>
    <property type="match status" value="1"/>
</dbReference>
<reference evidence="13 14" key="1">
    <citation type="submission" date="2017-10" db="EMBL/GenBank/DDBJ databases">
        <title>Draft genome of Longibacter Salinarum.</title>
        <authorList>
            <person name="Goh K.M."/>
            <person name="Shamsir M.S."/>
            <person name="Lim S.W."/>
        </authorList>
    </citation>
    <scope>NUCLEOTIDE SEQUENCE [LARGE SCALE GENOMIC DNA]</scope>
    <source>
        <strain evidence="13 14">KCTC 52045</strain>
    </source>
</reference>
<dbReference type="PIRSF" id="PIRSF000495">
    <property type="entry name" value="Amidotransf_hisH"/>
    <property type="match status" value="1"/>
</dbReference>
<comment type="catalytic activity">
    <reaction evidence="8 10">
        <text>5-[(5-phospho-1-deoxy-D-ribulos-1-ylimino)methylamino]-1-(5-phospho-beta-D-ribosyl)imidazole-4-carboxamide + L-glutamine = D-erythro-1-(imidazol-4-yl)glycerol 3-phosphate + 5-amino-1-(5-phospho-beta-D-ribosyl)imidazole-4-carboxamide + L-glutamate + H(+)</text>
        <dbReference type="Rhea" id="RHEA:24793"/>
        <dbReference type="ChEBI" id="CHEBI:15378"/>
        <dbReference type="ChEBI" id="CHEBI:29985"/>
        <dbReference type="ChEBI" id="CHEBI:58278"/>
        <dbReference type="ChEBI" id="CHEBI:58359"/>
        <dbReference type="ChEBI" id="CHEBI:58475"/>
        <dbReference type="ChEBI" id="CHEBI:58525"/>
        <dbReference type="EC" id="4.3.2.10"/>
    </reaction>
</comment>
<evidence type="ECO:0000256" key="2">
    <source>
        <dbReference type="ARBA" id="ARBA00011152"/>
    </source>
</evidence>
<dbReference type="PANTHER" id="PTHR42701:SF1">
    <property type="entry name" value="IMIDAZOLE GLYCEROL PHOSPHATE SYNTHASE SUBUNIT HISH"/>
    <property type="match status" value="1"/>
</dbReference>
<protein>
    <recommendedName>
        <fullName evidence="10">Imidazole glycerol phosphate synthase subunit HisH</fullName>
        <ecNumber evidence="10">4.3.2.10</ecNumber>
    </recommendedName>
    <alternativeName>
        <fullName evidence="10">IGP synthase glutaminase subunit</fullName>
        <ecNumber evidence="10">3.5.1.2</ecNumber>
    </alternativeName>
    <alternativeName>
        <fullName evidence="10">IGP synthase subunit HisH</fullName>
    </alternativeName>
    <alternativeName>
        <fullName evidence="10">ImGP synthase subunit HisH</fullName>
        <shortName evidence="10">IGPS subunit HisH</shortName>
    </alternativeName>
</protein>
<comment type="catalytic activity">
    <reaction evidence="9 10">
        <text>L-glutamine + H2O = L-glutamate + NH4(+)</text>
        <dbReference type="Rhea" id="RHEA:15889"/>
        <dbReference type="ChEBI" id="CHEBI:15377"/>
        <dbReference type="ChEBI" id="CHEBI:28938"/>
        <dbReference type="ChEBI" id="CHEBI:29985"/>
        <dbReference type="ChEBI" id="CHEBI:58359"/>
        <dbReference type="EC" id="3.5.1.2"/>
    </reaction>
</comment>
<dbReference type="GO" id="GO:0004359">
    <property type="term" value="F:glutaminase activity"/>
    <property type="evidence" value="ECO:0007669"/>
    <property type="project" value="UniProtKB-EC"/>
</dbReference>
<evidence type="ECO:0000313" key="13">
    <source>
        <dbReference type="EMBL" id="PEN15224.1"/>
    </source>
</evidence>
<evidence type="ECO:0000256" key="3">
    <source>
        <dbReference type="ARBA" id="ARBA00022605"/>
    </source>
</evidence>
<dbReference type="InterPro" id="IPR029062">
    <property type="entry name" value="Class_I_gatase-like"/>
</dbReference>
<dbReference type="EC" id="3.5.1.2" evidence="10"/>
<dbReference type="PROSITE" id="PS51273">
    <property type="entry name" value="GATASE_TYPE_1"/>
    <property type="match status" value="1"/>
</dbReference>
<dbReference type="EC" id="4.3.2.10" evidence="10"/>
<comment type="subunit">
    <text evidence="2 10">Heterodimer of HisH and HisF.</text>
</comment>
<evidence type="ECO:0000256" key="9">
    <source>
        <dbReference type="ARBA" id="ARBA00049534"/>
    </source>
</evidence>
<dbReference type="GO" id="GO:0000105">
    <property type="term" value="P:L-histidine biosynthetic process"/>
    <property type="evidence" value="ECO:0007669"/>
    <property type="project" value="UniProtKB-UniRule"/>
</dbReference>
<evidence type="ECO:0000256" key="8">
    <source>
        <dbReference type="ARBA" id="ARBA00047838"/>
    </source>
</evidence>
<name>A0A2A8D2X9_9BACT</name>
<evidence type="ECO:0000256" key="4">
    <source>
        <dbReference type="ARBA" id="ARBA00022801"/>
    </source>
</evidence>
<dbReference type="AlphaFoldDB" id="A0A2A8D2X9"/>
<dbReference type="OrthoDB" id="9807137at2"/>
<dbReference type="GO" id="GO:0000107">
    <property type="term" value="F:imidazoleglycerol-phosphate synthase activity"/>
    <property type="evidence" value="ECO:0007669"/>
    <property type="project" value="UniProtKB-UniRule"/>
</dbReference>
<dbReference type="GO" id="GO:0016829">
    <property type="term" value="F:lyase activity"/>
    <property type="evidence" value="ECO:0007669"/>
    <property type="project" value="UniProtKB-KW"/>
</dbReference>
<dbReference type="CDD" id="cd01748">
    <property type="entry name" value="GATase1_IGP_Synthase"/>
    <property type="match status" value="1"/>
</dbReference>
<comment type="subcellular location">
    <subcellularLocation>
        <location evidence="10">Cytoplasm</location>
    </subcellularLocation>
</comment>
<gene>
    <name evidence="10" type="primary">hisH</name>
    <name evidence="13" type="ORF">CRI94_02790</name>
</gene>